<dbReference type="EMBL" id="CP118376">
    <property type="protein sequence ID" value="WFD43327.1"/>
    <property type="molecule type" value="Genomic_DNA"/>
</dbReference>
<proteinExistence type="predicted"/>
<accession>A0AAF0FER4</accession>
<dbReference type="PANTHER" id="PTHR28241:SF1">
    <property type="entry name" value="MITOCHONDRIAL IMPORT PROTEIN 1"/>
    <property type="match status" value="1"/>
</dbReference>
<evidence type="ECO:0000313" key="3">
    <source>
        <dbReference type="Proteomes" id="UP001214628"/>
    </source>
</evidence>
<feature type="compositionally biased region" description="Acidic residues" evidence="1">
    <location>
        <begin position="38"/>
        <end position="55"/>
    </location>
</feature>
<protein>
    <submittedName>
        <fullName evidence="2">Uncharacterized protein</fullName>
    </submittedName>
</protein>
<dbReference type="GO" id="GO:0005741">
    <property type="term" value="C:mitochondrial outer membrane"/>
    <property type="evidence" value="ECO:0007669"/>
    <property type="project" value="InterPro"/>
</dbReference>
<evidence type="ECO:0000256" key="1">
    <source>
        <dbReference type="SAM" id="MobiDB-lite"/>
    </source>
</evidence>
<dbReference type="Pfam" id="PF08219">
    <property type="entry name" value="TOM13"/>
    <property type="match status" value="1"/>
</dbReference>
<evidence type="ECO:0000313" key="2">
    <source>
        <dbReference type="EMBL" id="WFD43327.1"/>
    </source>
</evidence>
<feature type="compositionally biased region" description="Polar residues" evidence="1">
    <location>
        <begin position="56"/>
        <end position="66"/>
    </location>
</feature>
<name>A0AAF0FER4_9BASI</name>
<gene>
    <name evidence="2" type="ORF">MPSI1_001988</name>
</gene>
<sequence length="209" mass="22546">MVSRAPHALEAWPPEEVGHLSGLPEWVDHVKQPGMDGNMDDQEELADEPLPDDPTGESSPGKQPAQSLEAEEKQYSSDLDEKDELPDDISISDGEPEMIDPAPTGELTLAAVCAPNLSLTRRLVLLSASVAINVGLPFINGVFLGFGEIFARAFVAPWLGLAPPLLNYNPYSPSPADVPPLDSIPPGGMRSWARGVKERSHEKKDENHA</sequence>
<dbReference type="PANTHER" id="PTHR28241">
    <property type="entry name" value="MITOCHONDRIAL IMPORT PROTEIN 1"/>
    <property type="match status" value="1"/>
</dbReference>
<feature type="compositionally biased region" description="Basic and acidic residues" evidence="1">
    <location>
        <begin position="195"/>
        <end position="209"/>
    </location>
</feature>
<dbReference type="Proteomes" id="UP001214628">
    <property type="component" value="Chromosome 2"/>
</dbReference>
<keyword evidence="3" id="KW-1185">Reference proteome</keyword>
<organism evidence="2 3">
    <name type="scientific">Malassezia psittaci</name>
    <dbReference type="NCBI Taxonomy" id="1821823"/>
    <lineage>
        <taxon>Eukaryota</taxon>
        <taxon>Fungi</taxon>
        <taxon>Dikarya</taxon>
        <taxon>Basidiomycota</taxon>
        <taxon>Ustilaginomycotina</taxon>
        <taxon>Malasseziomycetes</taxon>
        <taxon>Malasseziales</taxon>
        <taxon>Malasseziaceae</taxon>
        <taxon>Malassezia</taxon>
    </lineage>
</organism>
<dbReference type="InterPro" id="IPR013262">
    <property type="entry name" value="OMP_MIM1/TOM13_mt"/>
</dbReference>
<feature type="compositionally biased region" description="Acidic residues" evidence="1">
    <location>
        <begin position="78"/>
        <end position="87"/>
    </location>
</feature>
<feature type="region of interest" description="Disordered" evidence="1">
    <location>
        <begin position="176"/>
        <end position="209"/>
    </location>
</feature>
<dbReference type="AlphaFoldDB" id="A0AAF0FER4"/>
<dbReference type="GO" id="GO:0045040">
    <property type="term" value="P:protein insertion into mitochondrial outer membrane"/>
    <property type="evidence" value="ECO:0007669"/>
    <property type="project" value="TreeGrafter"/>
</dbReference>
<reference evidence="2" key="1">
    <citation type="submission" date="2023-02" db="EMBL/GenBank/DDBJ databases">
        <title>Mating type loci evolution in Malassezia.</title>
        <authorList>
            <person name="Coelho M.A."/>
        </authorList>
    </citation>
    <scope>NUCLEOTIDE SEQUENCE</scope>
    <source>
        <strain evidence="2">CBS 14136</strain>
    </source>
</reference>
<dbReference type="GO" id="GO:0070096">
    <property type="term" value="P:mitochondrial outer membrane translocase complex assembly"/>
    <property type="evidence" value="ECO:0007669"/>
    <property type="project" value="TreeGrafter"/>
</dbReference>
<feature type="region of interest" description="Disordered" evidence="1">
    <location>
        <begin position="1"/>
        <end position="102"/>
    </location>
</feature>